<dbReference type="GO" id="GO:0005783">
    <property type="term" value="C:endoplasmic reticulum"/>
    <property type="evidence" value="ECO:0007669"/>
    <property type="project" value="UniProtKB-SubCell"/>
</dbReference>
<dbReference type="HOGENOM" id="CLU_030116_0_0_1"/>
<dbReference type="AlphaFoldDB" id="J8Q3F7"/>
<protein>
    <submittedName>
        <fullName evidence="7">Jem1p</fullName>
    </submittedName>
</protein>
<proteinExistence type="predicted"/>
<dbReference type="GO" id="GO:0051087">
    <property type="term" value="F:protein-folding chaperone binding"/>
    <property type="evidence" value="ECO:0007669"/>
    <property type="project" value="TreeGrafter"/>
</dbReference>
<evidence type="ECO:0000256" key="1">
    <source>
        <dbReference type="ARBA" id="ARBA00004240"/>
    </source>
</evidence>
<dbReference type="PROSITE" id="PS50076">
    <property type="entry name" value="DNAJ_2"/>
    <property type="match status" value="1"/>
</dbReference>
<dbReference type="PRINTS" id="PR00625">
    <property type="entry name" value="JDOMAIN"/>
</dbReference>
<dbReference type="Pfam" id="PF00226">
    <property type="entry name" value="DnaJ"/>
    <property type="match status" value="1"/>
</dbReference>
<dbReference type="SMART" id="SM00271">
    <property type="entry name" value="DnaJ"/>
    <property type="match status" value="1"/>
</dbReference>
<feature type="domain" description="J" evidence="6">
    <location>
        <begin position="540"/>
        <end position="610"/>
    </location>
</feature>
<accession>J8Q3F7</accession>
<dbReference type="Gene3D" id="1.10.287.110">
    <property type="entry name" value="DnaJ domain"/>
    <property type="match status" value="1"/>
</dbReference>
<evidence type="ECO:0000313" key="8">
    <source>
        <dbReference type="Proteomes" id="UP000006968"/>
    </source>
</evidence>
<dbReference type="InterPro" id="IPR001623">
    <property type="entry name" value="DnaJ_domain"/>
</dbReference>
<comment type="caution">
    <text evidence="7">The sequence shown here is derived from an EMBL/GenBank/DDBJ whole genome shotgun (WGS) entry which is preliminary data.</text>
</comment>
<evidence type="ECO:0000256" key="4">
    <source>
        <dbReference type="SAM" id="MobiDB-lite"/>
    </source>
</evidence>
<evidence type="ECO:0000256" key="3">
    <source>
        <dbReference type="ARBA" id="ARBA00022824"/>
    </source>
</evidence>
<evidence type="ECO:0000259" key="6">
    <source>
        <dbReference type="PROSITE" id="PS50076"/>
    </source>
</evidence>
<feature type="chain" id="PRO_5003814001" evidence="5">
    <location>
        <begin position="23"/>
        <end position="647"/>
    </location>
</feature>
<gene>
    <name evidence="7" type="ORF">SU7_1771</name>
</gene>
<evidence type="ECO:0000313" key="7">
    <source>
        <dbReference type="EMBL" id="EJS43156.1"/>
    </source>
</evidence>
<comment type="subcellular location">
    <subcellularLocation>
        <location evidence="1">Endoplasmic reticulum</location>
    </subcellularLocation>
</comment>
<keyword evidence="8" id="KW-1185">Reference proteome</keyword>
<dbReference type="PANTHER" id="PTHR44140:SF2">
    <property type="entry name" value="LD25575P"/>
    <property type="match status" value="1"/>
</dbReference>
<dbReference type="FunFam" id="1.10.287.110:FF:000095">
    <property type="entry name" value="DnaJ domain containing protein"/>
    <property type="match status" value="1"/>
</dbReference>
<dbReference type="PANTHER" id="PTHR44140">
    <property type="entry name" value="LD25575P"/>
    <property type="match status" value="1"/>
</dbReference>
<organism evidence="7 8">
    <name type="scientific">Saccharomyces arboricola (strain H-6 / AS 2.3317 / CBS 10644)</name>
    <name type="common">Yeast</name>
    <dbReference type="NCBI Taxonomy" id="1160507"/>
    <lineage>
        <taxon>Eukaryota</taxon>
        <taxon>Fungi</taxon>
        <taxon>Dikarya</taxon>
        <taxon>Ascomycota</taxon>
        <taxon>Saccharomycotina</taxon>
        <taxon>Saccharomycetes</taxon>
        <taxon>Saccharomycetales</taxon>
        <taxon>Saccharomycetaceae</taxon>
        <taxon>Saccharomyces</taxon>
    </lineage>
</organism>
<reference evidence="7 8" key="1">
    <citation type="journal article" date="2013" name="BMC Genomics">
        <title>High quality de novo sequencing and assembly of the Saccharomyces arboricolus genome.</title>
        <authorList>
            <person name="Liti G."/>
            <person name="Nguyen Ba A.N."/>
            <person name="Blythe M."/>
            <person name="Mueller C.A."/>
            <person name="Bergstroem A."/>
            <person name="Cubillos F.A."/>
            <person name="Dafhnis-Calas F."/>
            <person name="Khoshraftar S."/>
            <person name="Malla S."/>
            <person name="Mehta N."/>
            <person name="Siow C.C."/>
            <person name="Warringer J."/>
            <person name="Moses A.M."/>
            <person name="Louis E.J."/>
            <person name="Nieduszynski C.A."/>
        </authorList>
    </citation>
    <scope>NUCLEOTIDE SEQUENCE [LARGE SCALE GENOMIC DNA]</scope>
    <source>
        <strain evidence="8">H-6 / AS 2.3317 / CBS 10644</strain>
    </source>
</reference>
<feature type="region of interest" description="Disordered" evidence="4">
    <location>
        <begin position="598"/>
        <end position="627"/>
    </location>
</feature>
<dbReference type="CDD" id="cd06257">
    <property type="entry name" value="DnaJ"/>
    <property type="match status" value="1"/>
</dbReference>
<feature type="compositionally biased region" description="Basic and acidic residues" evidence="4">
    <location>
        <begin position="599"/>
        <end position="608"/>
    </location>
</feature>
<dbReference type="GO" id="GO:0051787">
    <property type="term" value="F:misfolded protein binding"/>
    <property type="evidence" value="ECO:0007669"/>
    <property type="project" value="TreeGrafter"/>
</dbReference>
<sequence length="647" mass="75108">MILVTGYCFLLYSVLLPALISASKLCNLAELQRLNKNLKVDTESLTKYESIAGQLERNCMTAEPETEDMTDVIRLANQLYYKIGLIQMSNDQHLRAIDTFEKIISNDTYMDSFGKLAEKRLQELYIDFGMWGKVRQKNEQYTKYVLLNETIGNKILSKDVSVEEDLSEQLRITPYDINVLTTHIDVLFHKLAQEIDVSLAASIILDYETILDKHLAALSLDARLSIHYVISVLQTFVLNSDASFNLRKCLSIDMDNERCKRLTFTISRLNKVNPSKRQILDPAIYASEREGSTNWDKIIDFYLKDGKPFIGQKKALIKEISFKNNYLFLQEIIKQLIQDAQLLRPLTANLFEDPSNIDDLVSPKSYYQTDYLVYIDSILCQASTMSKDTKRTKVVTPFCKKVLKRSLTLETWNHYQDAKSQQKPLPEALLSDVWNFNPHLLMYMINSILSKNKSNSNSQSKKQLYDQINKFFQDNGLSESTNPFVIKNLRLLQKQLQTYKEQKHRTFNQQYFQQQQQQQHQHQQRHQAPPPGPTYNPKKDYYKILGVAPSANSKEIRKAYLNLTKKYHPDKIKANHNDNEESIHETMSQINEAYETLSDDDKRKEYDLSRSNPHRKPFAQGPKQNNMFKNSGNGFPFGNSFKMNFGF</sequence>
<keyword evidence="2 5" id="KW-0732">Signal</keyword>
<evidence type="ECO:0000256" key="5">
    <source>
        <dbReference type="SAM" id="SignalP"/>
    </source>
</evidence>
<feature type="signal peptide" evidence="5">
    <location>
        <begin position="1"/>
        <end position="22"/>
    </location>
</feature>
<dbReference type="EMBL" id="ALIE01000112">
    <property type="protein sequence ID" value="EJS43156.1"/>
    <property type="molecule type" value="Genomic_DNA"/>
</dbReference>
<feature type="region of interest" description="Disordered" evidence="4">
    <location>
        <begin position="510"/>
        <end position="540"/>
    </location>
</feature>
<feature type="compositionally biased region" description="Low complexity" evidence="4">
    <location>
        <begin position="510"/>
        <end position="521"/>
    </location>
</feature>
<dbReference type="OrthoDB" id="1726119at2759"/>
<dbReference type="SUPFAM" id="SSF46565">
    <property type="entry name" value="Chaperone J-domain"/>
    <property type="match status" value="1"/>
</dbReference>
<keyword evidence="3" id="KW-0256">Endoplasmic reticulum</keyword>
<dbReference type="InterPro" id="IPR036869">
    <property type="entry name" value="J_dom_sf"/>
</dbReference>
<dbReference type="Proteomes" id="UP000006968">
    <property type="component" value="Chromosome X"/>
</dbReference>
<dbReference type="InterPro" id="IPR051727">
    <property type="entry name" value="DnaJ_C3_Co-chaperones"/>
</dbReference>
<evidence type="ECO:0000256" key="2">
    <source>
        <dbReference type="ARBA" id="ARBA00022729"/>
    </source>
</evidence>
<dbReference type="GO" id="GO:0034975">
    <property type="term" value="P:protein folding in endoplasmic reticulum"/>
    <property type="evidence" value="ECO:0007669"/>
    <property type="project" value="TreeGrafter"/>
</dbReference>
<name>J8Q3F7_SACAR</name>